<accession>A0A812SEZ7</accession>
<evidence type="ECO:0000313" key="1">
    <source>
        <dbReference type="EMBL" id="CAE7472483.1"/>
    </source>
</evidence>
<dbReference type="EMBL" id="CAJNIZ010023891">
    <property type="protein sequence ID" value="CAE7472483.1"/>
    <property type="molecule type" value="Genomic_DNA"/>
</dbReference>
<comment type="caution">
    <text evidence="1">The sequence shown here is derived from an EMBL/GenBank/DDBJ whole genome shotgun (WGS) entry which is preliminary data.</text>
</comment>
<sequence length="147" mass="16292">MRALTALGGKGTHKQVRDYLRNNPELFEGTTSSNRERCIEVIRLSNYCEPCGKNEDGELTWGVPSGTIPRGVRRKKKGFAGFMQTPEATLSGPVRSCPKAAGEDYNLLSHWRKTLESKALMERVSAWEGAKVLKGYKGTKADRKSST</sequence>
<dbReference type="Proteomes" id="UP000649617">
    <property type="component" value="Unassembled WGS sequence"/>
</dbReference>
<organism evidence="1 2">
    <name type="scientific">Symbiodinium pilosum</name>
    <name type="common">Dinoflagellate</name>
    <dbReference type="NCBI Taxonomy" id="2952"/>
    <lineage>
        <taxon>Eukaryota</taxon>
        <taxon>Sar</taxon>
        <taxon>Alveolata</taxon>
        <taxon>Dinophyceae</taxon>
        <taxon>Suessiales</taxon>
        <taxon>Symbiodiniaceae</taxon>
        <taxon>Symbiodinium</taxon>
    </lineage>
</organism>
<name>A0A812SEZ7_SYMPI</name>
<proteinExistence type="predicted"/>
<dbReference type="AlphaFoldDB" id="A0A812SEZ7"/>
<reference evidence="1" key="1">
    <citation type="submission" date="2021-02" db="EMBL/GenBank/DDBJ databases">
        <authorList>
            <person name="Dougan E. K."/>
            <person name="Rhodes N."/>
            <person name="Thang M."/>
            <person name="Chan C."/>
        </authorList>
    </citation>
    <scope>NUCLEOTIDE SEQUENCE</scope>
</reference>
<protein>
    <submittedName>
        <fullName evidence="1">Uncharacterized protein</fullName>
    </submittedName>
</protein>
<keyword evidence="2" id="KW-1185">Reference proteome</keyword>
<evidence type="ECO:0000313" key="2">
    <source>
        <dbReference type="Proteomes" id="UP000649617"/>
    </source>
</evidence>
<gene>
    <name evidence="1" type="ORF">SPIL2461_LOCUS11993</name>
</gene>